<keyword evidence="2" id="KW-0175">Coiled coil</keyword>
<dbReference type="Gene3D" id="1.10.1660.10">
    <property type="match status" value="1"/>
</dbReference>
<sequence>MEPTWTIRQLAEEYGVTLRTIRHYEELGLITPERRGPTRVFHQRDRIRLELVLRGRRLGFALDQIARIVDMYDDQPGEAGQLEYLLDQIEVRRADLARLRADIEQTEADLDAVERRCREELARLR</sequence>
<organism evidence="4 5">
    <name type="scientific">Nocardioides donggukensis</name>
    <dbReference type="NCBI Taxonomy" id="2774019"/>
    <lineage>
        <taxon>Bacteria</taxon>
        <taxon>Bacillati</taxon>
        <taxon>Actinomycetota</taxon>
        <taxon>Actinomycetes</taxon>
        <taxon>Propionibacteriales</taxon>
        <taxon>Nocardioidaceae</taxon>
        <taxon>Nocardioides</taxon>
    </lineage>
</organism>
<dbReference type="RefSeq" id="WP_192140539.1">
    <property type="nucleotide sequence ID" value="NZ_JACYXZ010000001.1"/>
</dbReference>
<feature type="domain" description="HTH merR-type" evidence="3">
    <location>
        <begin position="4"/>
        <end position="71"/>
    </location>
</feature>
<dbReference type="AlphaFoldDB" id="A0A927Q0B1"/>
<dbReference type="GO" id="GO:0003700">
    <property type="term" value="F:DNA-binding transcription factor activity"/>
    <property type="evidence" value="ECO:0007669"/>
    <property type="project" value="InterPro"/>
</dbReference>
<dbReference type="InterPro" id="IPR047057">
    <property type="entry name" value="MerR_fam"/>
</dbReference>
<evidence type="ECO:0000256" key="2">
    <source>
        <dbReference type="SAM" id="Coils"/>
    </source>
</evidence>
<dbReference type="InterPro" id="IPR009061">
    <property type="entry name" value="DNA-bd_dom_put_sf"/>
</dbReference>
<keyword evidence="5" id="KW-1185">Reference proteome</keyword>
<comment type="caution">
    <text evidence="4">The sequence shown here is derived from an EMBL/GenBank/DDBJ whole genome shotgun (WGS) entry which is preliminary data.</text>
</comment>
<evidence type="ECO:0000313" key="5">
    <source>
        <dbReference type="Proteomes" id="UP000616839"/>
    </source>
</evidence>
<proteinExistence type="predicted"/>
<dbReference type="SUPFAM" id="SSF46955">
    <property type="entry name" value="Putative DNA-binding domain"/>
    <property type="match status" value="1"/>
</dbReference>
<dbReference type="InterPro" id="IPR000551">
    <property type="entry name" value="MerR-type_HTH_dom"/>
</dbReference>
<dbReference type="Pfam" id="PF13411">
    <property type="entry name" value="MerR_1"/>
    <property type="match status" value="1"/>
</dbReference>
<keyword evidence="1 4" id="KW-0238">DNA-binding</keyword>
<protein>
    <submittedName>
        <fullName evidence="4">MerR family DNA-binding transcriptional regulator</fullName>
    </submittedName>
</protein>
<dbReference type="EMBL" id="JACYXZ010000001">
    <property type="protein sequence ID" value="MBD8868697.1"/>
    <property type="molecule type" value="Genomic_DNA"/>
</dbReference>
<dbReference type="PROSITE" id="PS50937">
    <property type="entry name" value="HTH_MERR_2"/>
    <property type="match status" value="1"/>
</dbReference>
<dbReference type="CDD" id="cd04776">
    <property type="entry name" value="HTH_GnyR"/>
    <property type="match status" value="1"/>
</dbReference>
<dbReference type="PANTHER" id="PTHR30204:SF58">
    <property type="entry name" value="HTH-TYPE TRANSCRIPTIONAL REGULATOR YFMP"/>
    <property type="match status" value="1"/>
</dbReference>
<name>A0A927Q0B1_9ACTN</name>
<dbReference type="GO" id="GO:0003677">
    <property type="term" value="F:DNA binding"/>
    <property type="evidence" value="ECO:0007669"/>
    <property type="project" value="UniProtKB-KW"/>
</dbReference>
<accession>A0A927Q0B1</accession>
<dbReference type="SMART" id="SM00422">
    <property type="entry name" value="HTH_MERR"/>
    <property type="match status" value="1"/>
</dbReference>
<evidence type="ECO:0000256" key="1">
    <source>
        <dbReference type="ARBA" id="ARBA00023125"/>
    </source>
</evidence>
<evidence type="ECO:0000313" key="4">
    <source>
        <dbReference type="EMBL" id="MBD8868697.1"/>
    </source>
</evidence>
<dbReference type="Proteomes" id="UP000616839">
    <property type="component" value="Unassembled WGS sequence"/>
</dbReference>
<feature type="coiled-coil region" evidence="2">
    <location>
        <begin position="86"/>
        <end position="123"/>
    </location>
</feature>
<dbReference type="PANTHER" id="PTHR30204">
    <property type="entry name" value="REDOX-CYCLING DRUG-SENSING TRANSCRIPTIONAL ACTIVATOR SOXR"/>
    <property type="match status" value="1"/>
</dbReference>
<evidence type="ECO:0000259" key="3">
    <source>
        <dbReference type="PROSITE" id="PS50937"/>
    </source>
</evidence>
<gene>
    <name evidence="4" type="ORF">IE331_03570</name>
</gene>
<reference evidence="4" key="1">
    <citation type="submission" date="2020-09" db="EMBL/GenBank/DDBJ databases">
        <title>Nocardioides sp. strain MJB4 16S ribosomal RNA gene Genome sequencing and assembly.</title>
        <authorList>
            <person name="Kim I."/>
        </authorList>
    </citation>
    <scope>NUCLEOTIDE SEQUENCE</scope>
    <source>
        <strain evidence="4">MJB4</strain>
    </source>
</reference>